<evidence type="ECO:0008006" key="3">
    <source>
        <dbReference type="Google" id="ProtNLM"/>
    </source>
</evidence>
<name>A0A1G8GFK2_9BACI</name>
<accession>A0A1G8GFK2</accession>
<evidence type="ECO:0000313" key="1">
    <source>
        <dbReference type="EMBL" id="SDH93138.1"/>
    </source>
</evidence>
<protein>
    <recommendedName>
        <fullName evidence="3">RNA-directed DNA polymerase</fullName>
    </recommendedName>
</protein>
<dbReference type="Proteomes" id="UP000199017">
    <property type="component" value="Unassembled WGS sequence"/>
</dbReference>
<evidence type="ECO:0000313" key="2">
    <source>
        <dbReference type="Proteomes" id="UP000199017"/>
    </source>
</evidence>
<dbReference type="AlphaFoldDB" id="A0A1G8GFK2"/>
<reference evidence="1 2" key="1">
    <citation type="submission" date="2016-10" db="EMBL/GenBank/DDBJ databases">
        <authorList>
            <person name="de Groot N.N."/>
        </authorList>
    </citation>
    <scope>NUCLEOTIDE SEQUENCE [LARGE SCALE GENOMIC DNA]</scope>
    <source>
        <strain evidence="2">P4B,CCM 7963,CECT 7998,DSM 25260,IBRC-M 10614,KCTC 13821</strain>
    </source>
</reference>
<keyword evidence="2" id="KW-1185">Reference proteome</keyword>
<dbReference type="RefSeq" id="WP_217639608.1">
    <property type="nucleotide sequence ID" value="NZ_FNDU01000003.1"/>
</dbReference>
<dbReference type="STRING" id="930129.SAMN05216352_103378"/>
<proteinExistence type="predicted"/>
<dbReference type="EMBL" id="FNDU01000003">
    <property type="protein sequence ID" value="SDH93138.1"/>
    <property type="molecule type" value="Genomic_DNA"/>
</dbReference>
<organism evidence="1 2">
    <name type="scientific">Alteribacillus bidgolensis</name>
    <dbReference type="NCBI Taxonomy" id="930129"/>
    <lineage>
        <taxon>Bacteria</taxon>
        <taxon>Bacillati</taxon>
        <taxon>Bacillota</taxon>
        <taxon>Bacilli</taxon>
        <taxon>Bacillales</taxon>
        <taxon>Bacillaceae</taxon>
        <taxon>Alteribacillus</taxon>
    </lineage>
</organism>
<sequence>MLERILNDQNLHQALERVERNKGSHGIDGMPVKSLREHLLSEWPTLNCPHYTIKVCLSGKAGTTTSADF</sequence>
<gene>
    <name evidence="1" type="ORF">SAMN05216352_103378</name>
</gene>